<dbReference type="AlphaFoldDB" id="A0AAU7JX92"/>
<accession>A0AAU7JX92</accession>
<protein>
    <recommendedName>
        <fullName evidence="3">Integral membrane protein</fullName>
    </recommendedName>
</protein>
<reference evidence="2" key="1">
    <citation type="submission" date="2024-05" db="EMBL/GenBank/DDBJ databases">
        <authorList>
            <person name="Kim S."/>
            <person name="Heo J."/>
            <person name="Choi H."/>
            <person name="Choi Y."/>
            <person name="Kwon S.-W."/>
            <person name="Kim Y."/>
        </authorList>
    </citation>
    <scope>NUCLEOTIDE SEQUENCE</scope>
    <source>
        <strain evidence="2">KACC 23699</strain>
    </source>
</reference>
<evidence type="ECO:0000256" key="1">
    <source>
        <dbReference type="SAM" id="Phobius"/>
    </source>
</evidence>
<keyword evidence="1" id="KW-0472">Membrane</keyword>
<gene>
    <name evidence="2" type="ORF">ABEG17_06825</name>
</gene>
<feature type="transmembrane region" description="Helical" evidence="1">
    <location>
        <begin position="57"/>
        <end position="78"/>
    </location>
</feature>
<keyword evidence="1" id="KW-1133">Transmembrane helix</keyword>
<evidence type="ECO:0000313" key="2">
    <source>
        <dbReference type="EMBL" id="XBO45043.1"/>
    </source>
</evidence>
<dbReference type="RefSeq" id="WP_406832525.1">
    <property type="nucleotide sequence ID" value="NZ_CP157483.1"/>
</dbReference>
<evidence type="ECO:0008006" key="3">
    <source>
        <dbReference type="Google" id="ProtNLM"/>
    </source>
</evidence>
<sequence length="117" mass="11535">MAAHSRSTTTVCWSAAIGTLGATMLVFAGMAVAAVFGAVGTIVGAVTSEHPLDTGPIVRMTGLAVVLCLAVSWGGGWVVAGADEGLVPRWLAGVTTGLLGLGAGVVVMSLGLGLRPF</sequence>
<dbReference type="EMBL" id="CP157483">
    <property type="protein sequence ID" value="XBO45043.1"/>
    <property type="molecule type" value="Genomic_DNA"/>
</dbReference>
<keyword evidence="1" id="KW-0812">Transmembrane</keyword>
<proteinExistence type="predicted"/>
<organism evidence="2">
    <name type="scientific">Pedococcus sp. KACC 23699</name>
    <dbReference type="NCBI Taxonomy" id="3149228"/>
    <lineage>
        <taxon>Bacteria</taxon>
        <taxon>Bacillati</taxon>
        <taxon>Actinomycetota</taxon>
        <taxon>Actinomycetes</taxon>
        <taxon>Micrococcales</taxon>
        <taxon>Intrasporangiaceae</taxon>
        <taxon>Pedococcus</taxon>
    </lineage>
</organism>
<feature type="transmembrane region" description="Helical" evidence="1">
    <location>
        <begin position="90"/>
        <end position="114"/>
    </location>
</feature>
<feature type="transmembrane region" description="Helical" evidence="1">
    <location>
        <begin position="20"/>
        <end position="45"/>
    </location>
</feature>
<name>A0AAU7JX92_9MICO</name>